<reference evidence="2 3" key="1">
    <citation type="journal article" date="2024" name="J Genomics">
        <title>Draft genome sequencing and assembly of Favolaschia claudopus CIRM-BRFM 2984 isolated from oak limbs.</title>
        <authorList>
            <person name="Navarro D."/>
            <person name="Drula E."/>
            <person name="Chaduli D."/>
            <person name="Cazenave R."/>
            <person name="Ahrendt S."/>
            <person name="Wang J."/>
            <person name="Lipzen A."/>
            <person name="Daum C."/>
            <person name="Barry K."/>
            <person name="Grigoriev I.V."/>
            <person name="Favel A."/>
            <person name="Rosso M.N."/>
            <person name="Martin F."/>
        </authorList>
    </citation>
    <scope>NUCLEOTIDE SEQUENCE [LARGE SCALE GENOMIC DNA]</scope>
    <source>
        <strain evidence="2 3">CIRM-BRFM 2984</strain>
    </source>
</reference>
<feature type="compositionally biased region" description="Pro residues" evidence="1">
    <location>
        <begin position="237"/>
        <end position="248"/>
    </location>
</feature>
<feature type="compositionally biased region" description="Low complexity" evidence="1">
    <location>
        <begin position="25"/>
        <end position="41"/>
    </location>
</feature>
<feature type="compositionally biased region" description="Gly residues" evidence="1">
    <location>
        <begin position="564"/>
        <end position="578"/>
    </location>
</feature>
<sequence length="647" mass="69481">MTSWFNGLLQGLRDRPQAGEDVVDDAASATGSDDASSSDSGSPPPERIESEADLIKIIRAYNPTSVFLLHLLQFAVECVDSRSSTNSPASESADAEVNLWLDLLDHFPKDNDLSTREAVWETREKVLAALLKRRQEEYGSGGTAKTAVHVSTSGVVLPALGAPISKPPKAGGTTHRPSQSQSAPRRPRAPPPISEELVLHHTRPVHRHDALTSTSTPPGGKLNSAPASASSSQNLLIPPPPPRPFPPRPTHDDATSPFLDQLRPTSEYTPRETDASYSKESVPALPAPRVQRMRAAMEKPLANGEMFSLQMMVMADSGRASAVDANAVAPVAAVFVPSEERVECGLVRNVEDAKSKSKSTTNDHGTHLSATSIPRADMSAALTALDAQFTALSSPSSSSRNNTNPIPEIHVHSETALHITERSPANIDEVFVAAHHIILDGAEAQMRAVSFARMCDVVGEGVRDVGRGVLLLEDDDQHTQNNTHTHNEAPAFSLDVVLAPDTPSPRDAMVLFVPDDKRINAKGTDTGFGLVHDSRPTKMVVREYAQRVEGSSEVFGGTKRKRTGAGGCSNGDAGGYGKGKGKGKAREPEEDEEEIERKLKRICGLEGRDTVVRHTKLDMQGDDIWVGVDRRLSKVYGGTSTSLVKAK</sequence>
<accession>A0AAW0AYI0</accession>
<dbReference type="EMBL" id="JAWWNJ010000046">
    <property type="protein sequence ID" value="KAK7018380.1"/>
    <property type="molecule type" value="Genomic_DNA"/>
</dbReference>
<organism evidence="2 3">
    <name type="scientific">Favolaschia claudopus</name>
    <dbReference type="NCBI Taxonomy" id="2862362"/>
    <lineage>
        <taxon>Eukaryota</taxon>
        <taxon>Fungi</taxon>
        <taxon>Dikarya</taxon>
        <taxon>Basidiomycota</taxon>
        <taxon>Agaricomycotina</taxon>
        <taxon>Agaricomycetes</taxon>
        <taxon>Agaricomycetidae</taxon>
        <taxon>Agaricales</taxon>
        <taxon>Marasmiineae</taxon>
        <taxon>Mycenaceae</taxon>
        <taxon>Favolaschia</taxon>
    </lineage>
</organism>
<protein>
    <submittedName>
        <fullName evidence="2">Uncharacterized protein</fullName>
    </submittedName>
</protein>
<proteinExistence type="predicted"/>
<dbReference type="Proteomes" id="UP001362999">
    <property type="component" value="Unassembled WGS sequence"/>
</dbReference>
<evidence type="ECO:0000313" key="2">
    <source>
        <dbReference type="EMBL" id="KAK7018380.1"/>
    </source>
</evidence>
<feature type="region of interest" description="Disordered" evidence="1">
    <location>
        <begin position="159"/>
        <end position="192"/>
    </location>
</feature>
<feature type="region of interest" description="Disordered" evidence="1">
    <location>
        <begin position="15"/>
        <end position="47"/>
    </location>
</feature>
<feature type="region of interest" description="Disordered" evidence="1">
    <location>
        <begin position="206"/>
        <end position="281"/>
    </location>
</feature>
<evidence type="ECO:0000313" key="3">
    <source>
        <dbReference type="Proteomes" id="UP001362999"/>
    </source>
</evidence>
<keyword evidence="3" id="KW-1185">Reference proteome</keyword>
<dbReference type="AlphaFoldDB" id="A0AAW0AYI0"/>
<evidence type="ECO:0000256" key="1">
    <source>
        <dbReference type="SAM" id="MobiDB-lite"/>
    </source>
</evidence>
<feature type="region of interest" description="Disordered" evidence="1">
    <location>
        <begin position="556"/>
        <end position="593"/>
    </location>
</feature>
<name>A0AAW0AYI0_9AGAR</name>
<gene>
    <name evidence="2" type="ORF">R3P38DRAFT_2784206</name>
</gene>
<comment type="caution">
    <text evidence="2">The sequence shown here is derived from an EMBL/GenBank/DDBJ whole genome shotgun (WGS) entry which is preliminary data.</text>
</comment>